<organism evidence="1 2">
    <name type="scientific">Smallanthus sonchifolius</name>
    <dbReference type="NCBI Taxonomy" id="185202"/>
    <lineage>
        <taxon>Eukaryota</taxon>
        <taxon>Viridiplantae</taxon>
        <taxon>Streptophyta</taxon>
        <taxon>Embryophyta</taxon>
        <taxon>Tracheophyta</taxon>
        <taxon>Spermatophyta</taxon>
        <taxon>Magnoliopsida</taxon>
        <taxon>eudicotyledons</taxon>
        <taxon>Gunneridae</taxon>
        <taxon>Pentapetalae</taxon>
        <taxon>asterids</taxon>
        <taxon>campanulids</taxon>
        <taxon>Asterales</taxon>
        <taxon>Asteraceae</taxon>
        <taxon>Asteroideae</taxon>
        <taxon>Heliantheae alliance</taxon>
        <taxon>Millerieae</taxon>
        <taxon>Smallanthus</taxon>
    </lineage>
</organism>
<keyword evidence="2" id="KW-1185">Reference proteome</keyword>
<reference evidence="1 2" key="2">
    <citation type="journal article" date="2022" name="Mol. Ecol. Resour.">
        <title>The genomes of chicory, endive, great burdock and yacon provide insights into Asteraceae paleo-polyploidization history and plant inulin production.</title>
        <authorList>
            <person name="Fan W."/>
            <person name="Wang S."/>
            <person name="Wang H."/>
            <person name="Wang A."/>
            <person name="Jiang F."/>
            <person name="Liu H."/>
            <person name="Zhao H."/>
            <person name="Xu D."/>
            <person name="Zhang Y."/>
        </authorList>
    </citation>
    <scope>NUCLEOTIDE SEQUENCE [LARGE SCALE GENOMIC DNA]</scope>
    <source>
        <strain evidence="2">cv. Yunnan</strain>
        <tissue evidence="1">Leaves</tissue>
    </source>
</reference>
<dbReference type="Proteomes" id="UP001056120">
    <property type="component" value="Linkage Group LG16"/>
</dbReference>
<gene>
    <name evidence="1" type="ORF">L1987_48789</name>
</gene>
<sequence length="292" mass="33339">MATISSNTKTHCRARSISLPSTSNQQSVFNEFYRASLEATTSSSSSTIADKLRAANGMYESIKPFLTMESTRRSLAQECCKEQLNKFLDERLELLDICTSTKEVLSVCINSAKELQSFLRRKRGDKHGLTSSVEEYLDKKRKVKKIIFKPLTGLKKQCSSSVNEDNRITSNTDILKEMKLKTLTVFEALFTYILGSKSQFKPKWWSLVSRVMGNKEVESVQSREESRVKKMDVELQALICLKKTQTDILEVNTIQTELADFELHLLDLDEQVDCLCKHLIKTRVSILNILNF</sequence>
<dbReference type="EMBL" id="CM042033">
    <property type="protein sequence ID" value="KAI3774242.1"/>
    <property type="molecule type" value="Genomic_DNA"/>
</dbReference>
<evidence type="ECO:0000313" key="1">
    <source>
        <dbReference type="EMBL" id="KAI3774242.1"/>
    </source>
</evidence>
<protein>
    <submittedName>
        <fullName evidence="1">Uncharacterized protein</fullName>
    </submittedName>
</protein>
<name>A0ACB9FSQ6_9ASTR</name>
<evidence type="ECO:0000313" key="2">
    <source>
        <dbReference type="Proteomes" id="UP001056120"/>
    </source>
</evidence>
<proteinExistence type="predicted"/>
<accession>A0ACB9FSQ6</accession>
<comment type="caution">
    <text evidence="1">The sequence shown here is derived from an EMBL/GenBank/DDBJ whole genome shotgun (WGS) entry which is preliminary data.</text>
</comment>
<reference evidence="2" key="1">
    <citation type="journal article" date="2022" name="Mol. Ecol. Resour.">
        <title>The genomes of chicory, endive, great burdock and yacon provide insights into Asteraceae palaeo-polyploidization history and plant inulin production.</title>
        <authorList>
            <person name="Fan W."/>
            <person name="Wang S."/>
            <person name="Wang H."/>
            <person name="Wang A."/>
            <person name="Jiang F."/>
            <person name="Liu H."/>
            <person name="Zhao H."/>
            <person name="Xu D."/>
            <person name="Zhang Y."/>
        </authorList>
    </citation>
    <scope>NUCLEOTIDE SEQUENCE [LARGE SCALE GENOMIC DNA]</scope>
    <source>
        <strain evidence="2">cv. Yunnan</strain>
    </source>
</reference>